<proteinExistence type="predicted"/>
<dbReference type="SUPFAM" id="SSF53474">
    <property type="entry name" value="alpha/beta-Hydrolases"/>
    <property type="match status" value="1"/>
</dbReference>
<protein>
    <recommendedName>
        <fullName evidence="2">Alpha/beta hydrolase family</fullName>
    </recommendedName>
</protein>
<sequence length="185" mass="20389">MQNEKKLVVLFPGFGYGPDKPLLYYAAKVARRQGLDCMVVQYSQLFPHEETPQASAAKSYPGAAQDAMTQIPAGYDRYICIAKSFGTMVAAGWVKAHPEYHVTLLQLTPLAWEYAPLYAGMPAWHATGTADPLGGAALRRALEDDPAITTYFVEGGNHSLDTPEDYTIGLEALKDIVRKYEEAMR</sequence>
<evidence type="ECO:0008006" key="2">
    <source>
        <dbReference type="Google" id="ProtNLM"/>
    </source>
</evidence>
<accession>D9ZEH8</accession>
<dbReference type="Gene3D" id="3.40.50.1820">
    <property type="entry name" value="alpha/beta hydrolase"/>
    <property type="match status" value="1"/>
</dbReference>
<organism evidence="1">
    <name type="scientific">uncultured organism</name>
    <dbReference type="NCBI Taxonomy" id="155900"/>
    <lineage>
        <taxon>unclassified sequences</taxon>
        <taxon>environmental samples</taxon>
    </lineage>
</organism>
<dbReference type="AlphaFoldDB" id="D9ZEH8"/>
<dbReference type="EMBL" id="GU942941">
    <property type="protein sequence ID" value="ADD61742.1"/>
    <property type="molecule type" value="Genomic_DNA"/>
</dbReference>
<name>D9ZEH8_9ZZZZ</name>
<reference evidence="1" key="1">
    <citation type="journal article" date="2010" name="Genome Res.">
        <title>Functional metagenomics to mine the human gut microbiome for dietary fiber catabolic enzymes.</title>
        <authorList>
            <person name="Tasse L."/>
            <person name="Bercovici J."/>
            <person name="Pizzut-Serin S."/>
            <person name="Robe P."/>
            <person name="Tap J."/>
            <person name="Klopp C."/>
            <person name="Cantarel B.L."/>
            <person name="Coutinho P.M."/>
            <person name="Henrissat B."/>
            <person name="Leclerc M."/>
            <person name="Dore J."/>
            <person name="Monsan P."/>
            <person name="Remaud-Simeon M."/>
            <person name="Potocki-Veronese G."/>
        </authorList>
    </citation>
    <scope>NUCLEOTIDE SEQUENCE</scope>
</reference>
<dbReference type="InterPro" id="IPR029058">
    <property type="entry name" value="AB_hydrolase_fold"/>
</dbReference>
<evidence type="ECO:0000313" key="1">
    <source>
        <dbReference type="EMBL" id="ADD61742.1"/>
    </source>
</evidence>